<gene>
    <name evidence="1" type="ORF">O6H91_19G002900</name>
</gene>
<dbReference type="EMBL" id="CM055110">
    <property type="protein sequence ID" value="KAJ7520367.1"/>
    <property type="molecule type" value="Genomic_DNA"/>
</dbReference>
<sequence length="213" mass="23466">MATMQVSNDNAVHTVLGIYRPKPGYTANEVLESTIKHYGAVEDIKEFLIAAIVKSLDNAYAGSYAHWKKGTDIGAVFQLPGLVPMLTEMGALADIEPVELEVLPETSDAPILSKGDILHIALLTTEPENQQKLIETLHATIKPKTKDVESLESVKIHRSLDGKKVVVIGVWKDPAFDQAAASSPLWKEEEVSKTIDQYVISKDVKFYEVVLVR</sequence>
<comment type="caution">
    <text evidence="1">The sequence shown here is derived from an EMBL/GenBank/DDBJ whole genome shotgun (WGS) entry which is preliminary data.</text>
</comment>
<organism evidence="1 2">
    <name type="scientific">Diphasiastrum complanatum</name>
    <name type="common">Issler's clubmoss</name>
    <name type="synonym">Lycopodium complanatum</name>
    <dbReference type="NCBI Taxonomy" id="34168"/>
    <lineage>
        <taxon>Eukaryota</taxon>
        <taxon>Viridiplantae</taxon>
        <taxon>Streptophyta</taxon>
        <taxon>Embryophyta</taxon>
        <taxon>Tracheophyta</taxon>
        <taxon>Lycopodiopsida</taxon>
        <taxon>Lycopodiales</taxon>
        <taxon>Lycopodiaceae</taxon>
        <taxon>Lycopodioideae</taxon>
        <taxon>Diphasiastrum</taxon>
    </lineage>
</organism>
<reference evidence="2" key="1">
    <citation type="journal article" date="2024" name="Proc. Natl. Acad. Sci. U.S.A.">
        <title>Extraordinary preservation of gene collinearity over three hundred million years revealed in homosporous lycophytes.</title>
        <authorList>
            <person name="Li C."/>
            <person name="Wickell D."/>
            <person name="Kuo L.Y."/>
            <person name="Chen X."/>
            <person name="Nie B."/>
            <person name="Liao X."/>
            <person name="Peng D."/>
            <person name="Ji J."/>
            <person name="Jenkins J."/>
            <person name="Williams M."/>
            <person name="Shu S."/>
            <person name="Plott C."/>
            <person name="Barry K."/>
            <person name="Rajasekar S."/>
            <person name="Grimwood J."/>
            <person name="Han X."/>
            <person name="Sun S."/>
            <person name="Hou Z."/>
            <person name="He W."/>
            <person name="Dai G."/>
            <person name="Sun C."/>
            <person name="Schmutz J."/>
            <person name="Leebens-Mack J.H."/>
            <person name="Li F.W."/>
            <person name="Wang L."/>
        </authorList>
    </citation>
    <scope>NUCLEOTIDE SEQUENCE [LARGE SCALE GENOMIC DNA]</scope>
    <source>
        <strain evidence="2">cv. PW_Plant_1</strain>
    </source>
</reference>
<name>A0ACC2AT11_DIPCM</name>
<evidence type="ECO:0000313" key="1">
    <source>
        <dbReference type="EMBL" id="KAJ7520367.1"/>
    </source>
</evidence>
<protein>
    <submittedName>
        <fullName evidence="1">Uncharacterized protein</fullName>
    </submittedName>
</protein>
<keyword evidence="2" id="KW-1185">Reference proteome</keyword>
<proteinExistence type="predicted"/>
<evidence type="ECO:0000313" key="2">
    <source>
        <dbReference type="Proteomes" id="UP001162992"/>
    </source>
</evidence>
<accession>A0ACC2AT11</accession>
<dbReference type="Proteomes" id="UP001162992">
    <property type="component" value="Chromosome 19"/>
</dbReference>